<dbReference type="InterPro" id="IPR041522">
    <property type="entry name" value="CdaR_GGDEF"/>
</dbReference>
<feature type="domain" description="PucR C-terminal helix-turn-helix" evidence="3">
    <location>
        <begin position="335"/>
        <end position="390"/>
    </location>
</feature>
<dbReference type="OrthoDB" id="9792148at2"/>
<dbReference type="AlphaFoldDB" id="A0A0V8H3K6"/>
<accession>A0A0V8H3K6</accession>
<evidence type="ECO:0000313" key="5">
    <source>
        <dbReference type="EMBL" id="SCC38767.1"/>
    </source>
</evidence>
<dbReference type="InterPro" id="IPR008599">
    <property type="entry name" value="Diacid_rec"/>
</dbReference>
<evidence type="ECO:0000259" key="3">
    <source>
        <dbReference type="Pfam" id="PF13556"/>
    </source>
</evidence>
<organism evidence="5 6">
    <name type="scientific">[Bacillus] enclensis</name>
    <dbReference type="NCBI Taxonomy" id="1402860"/>
    <lineage>
        <taxon>Bacteria</taxon>
        <taxon>Bacillati</taxon>
        <taxon>Bacillota</taxon>
        <taxon>Bacilli</taxon>
        <taxon>Bacillales</taxon>
        <taxon>Bacillaceae</taxon>
        <taxon>Rossellomorea</taxon>
    </lineage>
</organism>
<dbReference type="Pfam" id="PF17853">
    <property type="entry name" value="GGDEF_2"/>
    <property type="match status" value="1"/>
</dbReference>
<evidence type="ECO:0000259" key="4">
    <source>
        <dbReference type="Pfam" id="PF17853"/>
    </source>
</evidence>
<sequence length="404" mass="46392">MVISSQIAQSIVEETVKVIHRNINFMNSDASIIASVDQDRIGDFHEGALKVLQTKQTVIIHEDDEFKGAKKGVNLPVYLNNRILGVIGITGEPNEVVQFGEVIKRMTEILLKEAHLEEQLELENIAKVSFIDEWIDGDWEDDKLFAARGWILGINVHLPRVAVVMEIIGFNDVLYEKLKSHQADVKGELEFQRFRREILEMVQNHFPKESQHIIIPAGSTRYTLLLSVDETLSDQKRKEKIRYRLDKIQKAIHTVYGYDTAIGAGRMYLQPHGAAKSVHEAERALLHAKNRNHTSYFYDQLGIESFAYDLPFEIREEYVKNVLQVDSKKNLDQIIETLNTFYDAGGSINEAAEKLYIHKNTLQYRLKRIKEETGYDPRVLPDAAKFYVAITFHLINNGTKRTNL</sequence>
<dbReference type="InterPro" id="IPR025736">
    <property type="entry name" value="PucR_C-HTH_dom"/>
</dbReference>
<evidence type="ECO:0000256" key="1">
    <source>
        <dbReference type="ARBA" id="ARBA00006754"/>
    </source>
</evidence>
<reference evidence="6" key="1">
    <citation type="submission" date="2016-08" db="EMBL/GenBank/DDBJ databases">
        <authorList>
            <person name="Varghese N."/>
            <person name="Submissions Spin"/>
        </authorList>
    </citation>
    <scope>NUCLEOTIDE SEQUENCE [LARGE SCALE GENOMIC DNA]</scope>
    <source>
        <strain evidence="6">SGD-1123</strain>
    </source>
</reference>
<comment type="similarity">
    <text evidence="1">Belongs to the CdaR family.</text>
</comment>
<dbReference type="Pfam" id="PF13556">
    <property type="entry name" value="HTH_30"/>
    <property type="match status" value="1"/>
</dbReference>
<name>A0A0V8H3K6_9BACI</name>
<dbReference type="RefSeq" id="WP_032087166.1">
    <property type="nucleotide sequence ID" value="NZ_FMAU01000015.1"/>
</dbReference>
<protein>
    <submittedName>
        <fullName evidence="5">Carbohydrate diacid regulator</fullName>
    </submittedName>
</protein>
<gene>
    <name evidence="5" type="ORF">GA0061094_4507</name>
</gene>
<evidence type="ECO:0000259" key="2">
    <source>
        <dbReference type="Pfam" id="PF05651"/>
    </source>
</evidence>
<proteinExistence type="inferred from homology"/>
<keyword evidence="6" id="KW-1185">Reference proteome</keyword>
<dbReference type="Pfam" id="PF05651">
    <property type="entry name" value="Diacid_rec"/>
    <property type="match status" value="1"/>
</dbReference>
<dbReference type="Proteomes" id="UP000181997">
    <property type="component" value="Unassembled WGS sequence"/>
</dbReference>
<dbReference type="Gene3D" id="1.10.10.2840">
    <property type="entry name" value="PucR C-terminal helix-turn-helix domain"/>
    <property type="match status" value="1"/>
</dbReference>
<feature type="domain" description="Putative sugar diacid recognition" evidence="2">
    <location>
        <begin position="4"/>
        <end position="134"/>
    </location>
</feature>
<dbReference type="EMBL" id="FMAU01000015">
    <property type="protein sequence ID" value="SCC38767.1"/>
    <property type="molecule type" value="Genomic_DNA"/>
</dbReference>
<dbReference type="PANTHER" id="PTHR33744:SF16">
    <property type="entry name" value="CARBOHYDRATE DIACID REGULATOR"/>
    <property type="match status" value="1"/>
</dbReference>
<dbReference type="InterPro" id="IPR051448">
    <property type="entry name" value="CdaR-like_regulators"/>
</dbReference>
<feature type="domain" description="CdaR GGDEF-like" evidence="4">
    <location>
        <begin position="137"/>
        <end position="285"/>
    </location>
</feature>
<dbReference type="InterPro" id="IPR042070">
    <property type="entry name" value="PucR_C-HTH_sf"/>
</dbReference>
<evidence type="ECO:0000313" key="6">
    <source>
        <dbReference type="Proteomes" id="UP000181997"/>
    </source>
</evidence>
<dbReference type="PANTHER" id="PTHR33744">
    <property type="entry name" value="CARBOHYDRATE DIACID REGULATOR"/>
    <property type="match status" value="1"/>
</dbReference>